<comment type="similarity">
    <text evidence="1">Belongs to the V-ATPase F subunit family.</text>
</comment>
<dbReference type="Gene3D" id="3.40.50.10580">
    <property type="entry name" value="ATPase, V1 complex, subunit F"/>
    <property type="match status" value="1"/>
</dbReference>
<evidence type="ECO:0000313" key="11">
    <source>
        <dbReference type="Proteomes" id="UP000062398"/>
    </source>
</evidence>
<dbReference type="EMBL" id="CP012172">
    <property type="protein sequence ID" value="AKV74871.1"/>
    <property type="molecule type" value="Genomic_DNA"/>
</dbReference>
<organism evidence="4 13">
    <name type="scientific">Metallosphaera sedula</name>
    <dbReference type="NCBI Taxonomy" id="43687"/>
    <lineage>
        <taxon>Archaea</taxon>
        <taxon>Thermoproteota</taxon>
        <taxon>Thermoprotei</taxon>
        <taxon>Sulfolobales</taxon>
        <taxon>Sulfolobaceae</taxon>
        <taxon>Metallosphaera</taxon>
    </lineage>
</organism>
<dbReference type="EMBL" id="CP012176">
    <property type="protein sequence ID" value="AKV83836.1"/>
    <property type="molecule type" value="Genomic_DNA"/>
</dbReference>
<dbReference type="OrthoDB" id="24971at2157"/>
<evidence type="ECO:0000256" key="1">
    <source>
        <dbReference type="ARBA" id="ARBA00010148"/>
    </source>
</evidence>
<evidence type="ECO:0000256" key="3">
    <source>
        <dbReference type="ARBA" id="ARBA00023065"/>
    </source>
</evidence>
<dbReference type="Proteomes" id="UP000068832">
    <property type="component" value="Chromosome"/>
</dbReference>
<evidence type="ECO:0000313" key="5">
    <source>
        <dbReference type="EMBL" id="AKV77108.1"/>
    </source>
</evidence>
<sequence>MGKILLLGDRYTVSLFKMMGTEGEVIEDPLNLEKEIDAVKKREDVDLVLITRDVYEPVKEKVDSMISNLTKPLVTIIPSPFSESKPIDVKKMVLKALGFG</sequence>
<dbReference type="AlphaFoldDB" id="A0A0K1SJT0"/>
<evidence type="ECO:0000313" key="9">
    <source>
        <dbReference type="Proteomes" id="UP000056255"/>
    </source>
</evidence>
<gene>
    <name evidence="4" type="ORF">MsedA_1964</name>
    <name evidence="5" type="ORF">MsedB_1966</name>
    <name evidence="6" type="ORF">MsedC_1964</name>
    <name evidence="7" type="ORF">MsedD_1965</name>
    <name evidence="8" type="ORF">MsedE_1965</name>
</gene>
<evidence type="ECO:0000256" key="2">
    <source>
        <dbReference type="ARBA" id="ARBA00022448"/>
    </source>
</evidence>
<evidence type="ECO:0000313" key="6">
    <source>
        <dbReference type="EMBL" id="AKV79359.1"/>
    </source>
</evidence>
<accession>A0A0K1SJT0</accession>
<dbReference type="EMBL" id="CP012175">
    <property type="protein sequence ID" value="AKV81604.1"/>
    <property type="molecule type" value="Genomic_DNA"/>
</dbReference>
<reference evidence="8 9" key="2">
    <citation type="submission" date="2015-07" db="EMBL/GenBank/DDBJ databases">
        <title>Physiological, transcriptional responses and genome re-sequencing of acid resistant extremely thermoacidophilic Metallosphaera sedula SARC-M1.</title>
        <authorList>
            <person name="Ai C."/>
            <person name="McCarthy S."/>
            <person name="Eckrich V."/>
            <person name="Rudrappa D."/>
            <person name="Qiu G."/>
            <person name="Blum P."/>
        </authorList>
    </citation>
    <scope>NUCLEOTIDE SEQUENCE [LARGE SCALE GENOMIC DNA]</scope>
    <source>
        <strain evidence="8 9">SARC-M1</strain>
    </source>
</reference>
<dbReference type="Proteomes" id="UP000061362">
    <property type="component" value="Chromosome"/>
</dbReference>
<dbReference type="InterPro" id="IPR008218">
    <property type="entry name" value="ATPase_V1-cplx_f_g_su"/>
</dbReference>
<evidence type="ECO:0000313" key="12">
    <source>
        <dbReference type="Proteomes" id="UP000062475"/>
    </source>
</evidence>
<evidence type="ECO:0000313" key="4">
    <source>
        <dbReference type="EMBL" id="AKV74871.1"/>
    </source>
</evidence>
<dbReference type="EMBL" id="CP012174">
    <property type="protein sequence ID" value="AKV79359.1"/>
    <property type="molecule type" value="Genomic_DNA"/>
</dbReference>
<dbReference type="EMBL" id="CP012173">
    <property type="protein sequence ID" value="AKV77108.1"/>
    <property type="molecule type" value="Genomic_DNA"/>
</dbReference>
<dbReference type="Pfam" id="PF01990">
    <property type="entry name" value="ATP-synt_F"/>
    <property type="match status" value="1"/>
</dbReference>
<evidence type="ECO:0000313" key="7">
    <source>
        <dbReference type="EMBL" id="AKV81604.1"/>
    </source>
</evidence>
<dbReference type="RefSeq" id="WP_048060166.1">
    <property type="nucleotide sequence ID" value="NZ_AP019770.1"/>
</dbReference>
<proteinExistence type="inferred from homology"/>
<dbReference type="PATRIC" id="fig|43687.5.peg.2073"/>
<protein>
    <submittedName>
        <fullName evidence="4">ATP synthase subunit F</fullName>
    </submittedName>
</protein>
<dbReference type="Proteomes" id="UP000062475">
    <property type="component" value="Chromosome"/>
</dbReference>
<dbReference type="GO" id="GO:0046961">
    <property type="term" value="F:proton-transporting ATPase activity, rotational mechanism"/>
    <property type="evidence" value="ECO:0007669"/>
    <property type="project" value="InterPro"/>
</dbReference>
<name>A0A0K1SJT0_9CREN</name>
<evidence type="ECO:0000313" key="13">
    <source>
        <dbReference type="Proteomes" id="UP000068832"/>
    </source>
</evidence>
<dbReference type="SUPFAM" id="SSF159468">
    <property type="entry name" value="AtpF-like"/>
    <property type="match status" value="1"/>
</dbReference>
<dbReference type="GeneID" id="97612979"/>
<keyword evidence="2" id="KW-0813">Transport</keyword>
<dbReference type="SMR" id="A0A0K1SJT0"/>
<keyword evidence="3" id="KW-0406">Ion transport</keyword>
<dbReference type="Proteomes" id="UP000056255">
    <property type="component" value="Chromosome"/>
</dbReference>
<dbReference type="Proteomes" id="UP000062398">
    <property type="component" value="Chromosome"/>
</dbReference>
<evidence type="ECO:0000313" key="10">
    <source>
        <dbReference type="Proteomes" id="UP000061362"/>
    </source>
</evidence>
<evidence type="ECO:0000313" key="8">
    <source>
        <dbReference type="EMBL" id="AKV83836.1"/>
    </source>
</evidence>
<dbReference type="InterPro" id="IPR036906">
    <property type="entry name" value="ATPase_V1_fsu_sf"/>
</dbReference>
<reference evidence="10 11" key="1">
    <citation type="journal article" date="2015" name="Genome Announc.">
        <title>Complete Genome Sequences of Evolved Arsenate-Resistant Metallosphaera sedula Strains.</title>
        <authorList>
            <person name="Ai C."/>
            <person name="McCarthy S."/>
            <person name="Schackwitz W."/>
            <person name="Martin J."/>
            <person name="Lipzen A."/>
            <person name="Blum P."/>
        </authorList>
    </citation>
    <scope>NUCLEOTIDE SEQUENCE [LARGE SCALE GENOMIC DNA]</scope>
    <source>
        <strain evidence="6 11">ARS120-1</strain>
        <strain evidence="7 10">ARS120-2</strain>
        <strain evidence="4 13">ARS50-1</strain>
        <strain evidence="5 12">ARS50-2</strain>
    </source>
</reference>